<dbReference type="Pfam" id="PF02656">
    <property type="entry name" value="DUF202"/>
    <property type="match status" value="1"/>
</dbReference>
<feature type="transmembrane region" description="Helical" evidence="6">
    <location>
        <begin position="134"/>
        <end position="152"/>
    </location>
</feature>
<accession>A0A840A5S5</accession>
<dbReference type="RefSeq" id="WP_183776113.1">
    <property type="nucleotide sequence ID" value="NZ_JACIDK010000007.1"/>
</dbReference>
<dbReference type="Proteomes" id="UP000530564">
    <property type="component" value="Unassembled WGS sequence"/>
</dbReference>
<keyword evidence="3 6" id="KW-1133">Transmembrane helix</keyword>
<dbReference type="AlphaFoldDB" id="A0A840A5S5"/>
<feature type="transmembrane region" description="Helical" evidence="6">
    <location>
        <begin position="93"/>
        <end position="114"/>
    </location>
</feature>
<protein>
    <submittedName>
        <fullName evidence="8">Uncharacterized membrane protein YidH (DUF202 family)</fullName>
    </submittedName>
</protein>
<evidence type="ECO:0000313" key="9">
    <source>
        <dbReference type="Proteomes" id="UP000530564"/>
    </source>
</evidence>
<feature type="domain" description="DUF202" evidence="7">
    <location>
        <begin position="84"/>
        <end position="155"/>
    </location>
</feature>
<feature type="region of interest" description="Disordered" evidence="5">
    <location>
        <begin position="1"/>
        <end position="32"/>
    </location>
</feature>
<gene>
    <name evidence="8" type="ORF">GGQ61_003781</name>
</gene>
<sequence>MAKLPNPAPKRPDRVKNPPLPPLPDVSGLNADGVSVTYSTHRTKLSAHRTDLSEHRTDLSEFRTDLSTERTEMSMRRTGMSFQRTRMSDDRTLMSVIRTSLSLIGFGFTIYQAFQKLRDAGAIASAAAPRNFGIALVTLGILMLIIGMARHVKFMRELNATRSAMAKEGLIFAESTFPVSSTFWIAVALLVLGFAAIISMVFRIAVFG</sequence>
<name>A0A840A5S5_9CAUL</name>
<organism evidence="8 9">
    <name type="scientific">Phenylobacterium haematophilum</name>
    <dbReference type="NCBI Taxonomy" id="98513"/>
    <lineage>
        <taxon>Bacteria</taxon>
        <taxon>Pseudomonadati</taxon>
        <taxon>Pseudomonadota</taxon>
        <taxon>Alphaproteobacteria</taxon>
        <taxon>Caulobacterales</taxon>
        <taxon>Caulobacteraceae</taxon>
        <taxon>Phenylobacterium</taxon>
    </lineage>
</organism>
<evidence type="ECO:0000313" key="8">
    <source>
        <dbReference type="EMBL" id="MBB3893043.1"/>
    </source>
</evidence>
<keyword evidence="4 6" id="KW-0472">Membrane</keyword>
<evidence type="ECO:0000256" key="4">
    <source>
        <dbReference type="ARBA" id="ARBA00023136"/>
    </source>
</evidence>
<reference evidence="8 9" key="1">
    <citation type="submission" date="2020-08" db="EMBL/GenBank/DDBJ databases">
        <title>Genomic Encyclopedia of Type Strains, Phase IV (KMG-IV): sequencing the most valuable type-strain genomes for metagenomic binning, comparative biology and taxonomic classification.</title>
        <authorList>
            <person name="Goeker M."/>
        </authorList>
    </citation>
    <scope>NUCLEOTIDE SEQUENCE [LARGE SCALE GENOMIC DNA]</scope>
    <source>
        <strain evidence="8 9">DSM 21793</strain>
    </source>
</reference>
<evidence type="ECO:0000256" key="1">
    <source>
        <dbReference type="ARBA" id="ARBA00004127"/>
    </source>
</evidence>
<dbReference type="EMBL" id="JACIDK010000007">
    <property type="protein sequence ID" value="MBB3893043.1"/>
    <property type="molecule type" value="Genomic_DNA"/>
</dbReference>
<proteinExistence type="predicted"/>
<evidence type="ECO:0000259" key="7">
    <source>
        <dbReference type="Pfam" id="PF02656"/>
    </source>
</evidence>
<keyword evidence="2 6" id="KW-0812">Transmembrane</keyword>
<evidence type="ECO:0000256" key="2">
    <source>
        <dbReference type="ARBA" id="ARBA00022692"/>
    </source>
</evidence>
<dbReference type="GO" id="GO:0012505">
    <property type="term" value="C:endomembrane system"/>
    <property type="evidence" value="ECO:0007669"/>
    <property type="project" value="UniProtKB-SubCell"/>
</dbReference>
<evidence type="ECO:0000256" key="5">
    <source>
        <dbReference type="SAM" id="MobiDB-lite"/>
    </source>
</evidence>
<comment type="caution">
    <text evidence="8">The sequence shown here is derived from an EMBL/GenBank/DDBJ whole genome shotgun (WGS) entry which is preliminary data.</text>
</comment>
<dbReference type="InterPro" id="IPR003807">
    <property type="entry name" value="DUF202"/>
</dbReference>
<comment type="subcellular location">
    <subcellularLocation>
        <location evidence="1">Endomembrane system</location>
        <topology evidence="1">Multi-pass membrane protein</topology>
    </subcellularLocation>
</comment>
<keyword evidence="9" id="KW-1185">Reference proteome</keyword>
<evidence type="ECO:0000256" key="6">
    <source>
        <dbReference type="SAM" id="Phobius"/>
    </source>
</evidence>
<feature type="transmembrane region" description="Helical" evidence="6">
    <location>
        <begin position="183"/>
        <end position="206"/>
    </location>
</feature>
<evidence type="ECO:0000256" key="3">
    <source>
        <dbReference type="ARBA" id="ARBA00022989"/>
    </source>
</evidence>